<dbReference type="AlphaFoldDB" id="A0A8J2JL42"/>
<feature type="compositionally biased region" description="Polar residues" evidence="3">
    <location>
        <begin position="137"/>
        <end position="151"/>
    </location>
</feature>
<proteinExistence type="predicted"/>
<accession>A0A8J2JL42</accession>
<feature type="region of interest" description="Disordered" evidence="3">
    <location>
        <begin position="110"/>
        <end position="161"/>
    </location>
</feature>
<evidence type="ECO:0000256" key="3">
    <source>
        <dbReference type="SAM" id="MobiDB-lite"/>
    </source>
</evidence>
<feature type="non-terminal residue" evidence="4">
    <location>
        <position position="1"/>
    </location>
</feature>
<evidence type="ECO:0008006" key="6">
    <source>
        <dbReference type="Google" id="ProtNLM"/>
    </source>
</evidence>
<keyword evidence="1" id="KW-0880">Kelch repeat</keyword>
<sequence>IESLLNTNESDMQESASDLFFSIYKWMTADATLRAEKFCSISAEFPLSQVDADILIKVFKEDKNLSQNSVCMNLYLCAMEKKYFQDREMYHRTGSLRVPPDHVAQHSSSVLVSSQNSANEGSNVITRKDSGADKNLQGLQAAQAKPSTSAEGNRKRSVENGHVELLKEVPYKRSAATTAIDITESCWNVPTAEACERPKMYFISGSSPGTRRFMEMNLRNFTSKTVVDFPFEEDSASLIHHDNKIFAICSRGESAENQVVRYLSLKKKVWVEMPSLNKPRFGFGWTLAQNSIYVLGGFATTKETEVSVERFWDPFSVVNGHWTTVGVSPHPRADHAVGLIGNQIYLVGGVQQGSTCLRISKSMDTFDIETNKWSRKAEMPSEKTGLCVAVLNSRLYAIGGGDKKEMRKESRTCAVYIPETNEWNAIAPLQQARQDSYAFVLDGKIYVVGGNQGPPTMEIYDVGKDTWTIVGNCKLPTDVHYRNVVIVN</sequence>
<comment type="caution">
    <text evidence="4">The sequence shown here is derived from an EMBL/GenBank/DDBJ whole genome shotgun (WGS) entry which is preliminary data.</text>
</comment>
<dbReference type="OrthoDB" id="6350321at2759"/>
<keyword evidence="2" id="KW-0677">Repeat</keyword>
<dbReference type="Pfam" id="PF24681">
    <property type="entry name" value="Kelch_KLHDC2_KLHL20_DRC7"/>
    <property type="match status" value="1"/>
</dbReference>
<protein>
    <recommendedName>
        <fullName evidence="6">Kelch-like protein</fullName>
    </recommendedName>
</protein>
<feature type="compositionally biased region" description="Low complexity" evidence="3">
    <location>
        <begin position="110"/>
        <end position="119"/>
    </location>
</feature>
<evidence type="ECO:0000256" key="1">
    <source>
        <dbReference type="ARBA" id="ARBA00022441"/>
    </source>
</evidence>
<evidence type="ECO:0000256" key="2">
    <source>
        <dbReference type="ARBA" id="ARBA00022737"/>
    </source>
</evidence>
<dbReference type="PANTHER" id="PTHR24412">
    <property type="entry name" value="KELCH PROTEIN"/>
    <property type="match status" value="1"/>
</dbReference>
<gene>
    <name evidence="4" type="ORF">AFUS01_LOCUS11183</name>
</gene>
<keyword evidence="5" id="KW-1185">Reference proteome</keyword>
<evidence type="ECO:0000313" key="5">
    <source>
        <dbReference type="Proteomes" id="UP000708208"/>
    </source>
</evidence>
<dbReference type="PANTHER" id="PTHR24412:SF489">
    <property type="entry name" value="RING FINGER DOMAIN AND KELCH REPEAT-CONTAINING PROTEIN DDB_G0271372"/>
    <property type="match status" value="1"/>
</dbReference>
<feature type="compositionally biased region" description="Basic and acidic residues" evidence="3">
    <location>
        <begin position="152"/>
        <end position="161"/>
    </location>
</feature>
<reference evidence="4" key="1">
    <citation type="submission" date="2021-06" db="EMBL/GenBank/DDBJ databases">
        <authorList>
            <person name="Hodson N. C."/>
            <person name="Mongue J. A."/>
            <person name="Jaron S. K."/>
        </authorList>
    </citation>
    <scope>NUCLEOTIDE SEQUENCE</scope>
</reference>
<organism evidence="4 5">
    <name type="scientific">Allacma fusca</name>
    <dbReference type="NCBI Taxonomy" id="39272"/>
    <lineage>
        <taxon>Eukaryota</taxon>
        <taxon>Metazoa</taxon>
        <taxon>Ecdysozoa</taxon>
        <taxon>Arthropoda</taxon>
        <taxon>Hexapoda</taxon>
        <taxon>Collembola</taxon>
        <taxon>Symphypleona</taxon>
        <taxon>Sminthuridae</taxon>
        <taxon>Allacma</taxon>
    </lineage>
</organism>
<name>A0A8J2JL42_9HEXA</name>
<dbReference type="Proteomes" id="UP000708208">
    <property type="component" value="Unassembled WGS sequence"/>
</dbReference>
<evidence type="ECO:0000313" key="4">
    <source>
        <dbReference type="EMBL" id="CAG7722005.1"/>
    </source>
</evidence>
<dbReference type="EMBL" id="CAJVCH010085206">
    <property type="protein sequence ID" value="CAG7722005.1"/>
    <property type="molecule type" value="Genomic_DNA"/>
</dbReference>
<dbReference type="InterPro" id="IPR006652">
    <property type="entry name" value="Kelch_1"/>
</dbReference>
<dbReference type="SMART" id="SM00612">
    <property type="entry name" value="Kelch"/>
    <property type="match status" value="4"/>
</dbReference>